<dbReference type="Proteomes" id="UP000601435">
    <property type="component" value="Unassembled WGS sequence"/>
</dbReference>
<evidence type="ECO:0000259" key="1">
    <source>
        <dbReference type="PROSITE" id="PS50075"/>
    </source>
</evidence>
<evidence type="ECO:0000313" key="2">
    <source>
        <dbReference type="EMBL" id="CAE7227750.1"/>
    </source>
</evidence>
<reference evidence="2" key="1">
    <citation type="submission" date="2021-02" db="EMBL/GenBank/DDBJ databases">
        <authorList>
            <person name="Dougan E. K."/>
            <person name="Rhodes N."/>
            <person name="Thang M."/>
            <person name="Chan C."/>
        </authorList>
    </citation>
    <scope>NUCLEOTIDE SEQUENCE</scope>
</reference>
<dbReference type="PANTHER" id="PTHR45527">
    <property type="entry name" value="NONRIBOSOMAL PEPTIDE SYNTHETASE"/>
    <property type="match status" value="1"/>
</dbReference>
<dbReference type="PANTHER" id="PTHR45527:SF1">
    <property type="entry name" value="FATTY ACID SYNTHASE"/>
    <property type="match status" value="1"/>
</dbReference>
<dbReference type="SUPFAM" id="SSF47336">
    <property type="entry name" value="ACP-like"/>
    <property type="match status" value="1"/>
</dbReference>
<protein>
    <submittedName>
        <fullName evidence="2">TycC protein</fullName>
    </submittedName>
</protein>
<dbReference type="Gene3D" id="3.40.50.980">
    <property type="match status" value="1"/>
</dbReference>
<dbReference type="InterPro" id="IPR045851">
    <property type="entry name" value="AMP-bd_C_sf"/>
</dbReference>
<dbReference type="InterPro" id="IPR025110">
    <property type="entry name" value="AMP-bd_C"/>
</dbReference>
<accession>A0A812KHU1</accession>
<dbReference type="PROSITE" id="PS50075">
    <property type="entry name" value="CARRIER"/>
    <property type="match status" value="1"/>
</dbReference>
<organism evidence="2 3">
    <name type="scientific">Symbiodinium necroappetens</name>
    <dbReference type="NCBI Taxonomy" id="1628268"/>
    <lineage>
        <taxon>Eukaryota</taxon>
        <taxon>Sar</taxon>
        <taxon>Alveolata</taxon>
        <taxon>Dinophyceae</taxon>
        <taxon>Suessiales</taxon>
        <taxon>Symbiodiniaceae</taxon>
        <taxon>Symbiodinium</taxon>
    </lineage>
</organism>
<dbReference type="Pfam" id="PF12697">
    <property type="entry name" value="Abhydrolase_6"/>
    <property type="match status" value="1"/>
</dbReference>
<sequence>MLQCSAEGFDIFVEEVFPTLLAGGCIDMVPKQVLLSEETLRRVVKEDAVTHLTVSTSLFHAVSDFSLPGLRTVITGGEKLKKPQYERFQRKHPDTCIFNTYGPTETTVIASLHKCELNEGRDLPIGKPIHGTSIYVAKGVQLCPVGVAGEVYIGGAGVSPGYLGAEANNEAFQKDLSDGSRYMFRTGDLARWLPDGNLEFVSRVGKGQVKIRGFRVEIGDVTRTLLEAEGLNDCYVLPVTRTSDGDSSEMALVAFIVMDEGHPGTESDALARLRRYAASKLPAYMVPSSFIPMERLPLTAFGKIDERSLKDIYSHTLQTRQNATLETHRGEALSAGRTDAEREMLCIWQDVLGVEDIGIDDNFFELGGTSFQALQVATRAKGAFEVMELFQTPTIRELMGSSAAQLSYLVPLRRPSRPRKLAFCLPGFGGNARALGEAADGIFSADAAVFGLRPKGMVNVAADPPLEDLDDMIRHTTSVIQQAIADSGLDPENITLLGYSAGTLLALGVADALKTAVTKVVLVAPGSPTYLPADNVAQKTESMYQDIRYTSLLLSLFLQPQDQDVIGLAESIQTKADLMKVLSHAGIDAATVEPLLPYFAARYKTQKDLNIGELTCGSRADILVVKCEGDDYTGFDQLVAKNGLKVQTQWCPRDHFEVLTAPSEEWQQVRSFLSPAAPAALGSSAASLLSEDGPYLWGGVPEERARPSFAQPWSQTSRIR</sequence>
<keyword evidence="3" id="KW-1185">Reference proteome</keyword>
<dbReference type="Gene3D" id="1.10.1200.10">
    <property type="entry name" value="ACP-like"/>
    <property type="match status" value="1"/>
</dbReference>
<dbReference type="Gene3D" id="3.40.50.1820">
    <property type="entry name" value="alpha/beta hydrolase"/>
    <property type="match status" value="1"/>
</dbReference>
<dbReference type="InterPro" id="IPR009081">
    <property type="entry name" value="PP-bd_ACP"/>
</dbReference>
<dbReference type="AlphaFoldDB" id="A0A812KHU1"/>
<dbReference type="GO" id="GO:0044550">
    <property type="term" value="P:secondary metabolite biosynthetic process"/>
    <property type="evidence" value="ECO:0007669"/>
    <property type="project" value="TreeGrafter"/>
</dbReference>
<dbReference type="SUPFAM" id="SSF56801">
    <property type="entry name" value="Acetyl-CoA synthetase-like"/>
    <property type="match status" value="1"/>
</dbReference>
<evidence type="ECO:0000313" key="3">
    <source>
        <dbReference type="Proteomes" id="UP000601435"/>
    </source>
</evidence>
<feature type="domain" description="Carrier" evidence="1">
    <location>
        <begin position="335"/>
        <end position="417"/>
    </location>
</feature>
<dbReference type="Gene3D" id="3.30.300.30">
    <property type="match status" value="1"/>
</dbReference>
<dbReference type="InterPro" id="IPR036736">
    <property type="entry name" value="ACP-like_sf"/>
</dbReference>
<dbReference type="GO" id="GO:0005737">
    <property type="term" value="C:cytoplasm"/>
    <property type="evidence" value="ECO:0007669"/>
    <property type="project" value="TreeGrafter"/>
</dbReference>
<proteinExistence type="predicted"/>
<comment type="caution">
    <text evidence="2">The sequence shown here is derived from an EMBL/GenBank/DDBJ whole genome shotgun (WGS) entry which is preliminary data.</text>
</comment>
<dbReference type="SUPFAM" id="SSF53474">
    <property type="entry name" value="alpha/beta-Hydrolases"/>
    <property type="match status" value="1"/>
</dbReference>
<dbReference type="Gene3D" id="2.30.38.10">
    <property type="entry name" value="Luciferase, Domain 3"/>
    <property type="match status" value="1"/>
</dbReference>
<dbReference type="Pfam" id="PF00550">
    <property type="entry name" value="PP-binding"/>
    <property type="match status" value="1"/>
</dbReference>
<dbReference type="GO" id="GO:0043041">
    <property type="term" value="P:amino acid activation for nonribosomal peptide biosynthetic process"/>
    <property type="evidence" value="ECO:0007669"/>
    <property type="project" value="TreeGrafter"/>
</dbReference>
<dbReference type="InterPro" id="IPR000073">
    <property type="entry name" value="AB_hydrolase_1"/>
</dbReference>
<dbReference type="InterPro" id="IPR029058">
    <property type="entry name" value="AB_hydrolase_fold"/>
</dbReference>
<dbReference type="GO" id="GO:0031177">
    <property type="term" value="F:phosphopantetheine binding"/>
    <property type="evidence" value="ECO:0007669"/>
    <property type="project" value="TreeGrafter"/>
</dbReference>
<dbReference type="OrthoDB" id="329835at2759"/>
<gene>
    <name evidence="2" type="primary">tycC</name>
    <name evidence="2" type="ORF">SNEC2469_LOCUS3322</name>
</gene>
<name>A0A812KHU1_9DINO</name>
<dbReference type="EMBL" id="CAJNJA010007692">
    <property type="protein sequence ID" value="CAE7227750.1"/>
    <property type="molecule type" value="Genomic_DNA"/>
</dbReference>
<dbReference type="Pfam" id="PF13193">
    <property type="entry name" value="AMP-binding_C"/>
    <property type="match status" value="1"/>
</dbReference>
<dbReference type="InterPro" id="IPR000873">
    <property type="entry name" value="AMP-dep_synth/lig_dom"/>
</dbReference>
<dbReference type="Pfam" id="PF00501">
    <property type="entry name" value="AMP-binding"/>
    <property type="match status" value="1"/>
</dbReference>